<protein>
    <submittedName>
        <fullName evidence="1">Uncharacterized protein</fullName>
    </submittedName>
</protein>
<reference evidence="2" key="1">
    <citation type="journal article" date="2019" name="Int. J. Syst. Evol. Microbiol.">
        <title>The Global Catalogue of Microorganisms (GCM) 10K type strain sequencing project: providing services to taxonomists for standard genome sequencing and annotation.</title>
        <authorList>
            <consortium name="The Broad Institute Genomics Platform"/>
            <consortium name="The Broad Institute Genome Sequencing Center for Infectious Disease"/>
            <person name="Wu L."/>
            <person name="Ma J."/>
        </authorList>
    </citation>
    <scope>NUCLEOTIDE SEQUENCE [LARGE SCALE GENOMIC DNA]</scope>
    <source>
        <strain evidence="2">JCM 3175</strain>
    </source>
</reference>
<evidence type="ECO:0000313" key="1">
    <source>
        <dbReference type="EMBL" id="GAA4574302.1"/>
    </source>
</evidence>
<sequence length="94" mass="10204">MTPTDAAQLQIVEVELAEADTLIVVARCLAGTTRPGTRFRRVRNTAQPINLTVTELWRYPGLQVKALDAPHAARVILTGTGGDLLRPADLIQDT</sequence>
<name>A0ABP8SRK3_9ACTN</name>
<proteinExistence type="predicted"/>
<organism evidence="1 2">
    <name type="scientific">Micromonospora coerulea</name>
    <dbReference type="NCBI Taxonomy" id="47856"/>
    <lineage>
        <taxon>Bacteria</taxon>
        <taxon>Bacillati</taxon>
        <taxon>Actinomycetota</taxon>
        <taxon>Actinomycetes</taxon>
        <taxon>Micromonosporales</taxon>
        <taxon>Micromonosporaceae</taxon>
        <taxon>Micromonospora</taxon>
    </lineage>
</organism>
<dbReference type="RefSeq" id="WP_346121872.1">
    <property type="nucleotide sequence ID" value="NZ_BAABGU010000023.1"/>
</dbReference>
<dbReference type="Proteomes" id="UP001500307">
    <property type="component" value="Unassembled WGS sequence"/>
</dbReference>
<keyword evidence="2" id="KW-1185">Reference proteome</keyword>
<evidence type="ECO:0000313" key="2">
    <source>
        <dbReference type="Proteomes" id="UP001500307"/>
    </source>
</evidence>
<dbReference type="EMBL" id="BAABGU010000023">
    <property type="protein sequence ID" value="GAA4574302.1"/>
    <property type="molecule type" value="Genomic_DNA"/>
</dbReference>
<comment type="caution">
    <text evidence="1">The sequence shown here is derived from an EMBL/GenBank/DDBJ whole genome shotgun (WGS) entry which is preliminary data.</text>
</comment>
<gene>
    <name evidence="1" type="ORF">GCM10023176_41080</name>
</gene>
<accession>A0ABP8SRK3</accession>